<evidence type="ECO:0000313" key="2">
    <source>
        <dbReference type="Proteomes" id="UP000217258"/>
    </source>
</evidence>
<evidence type="ECO:0000313" key="1">
    <source>
        <dbReference type="EMBL" id="ATC89344.1"/>
    </source>
</evidence>
<proteinExistence type="predicted"/>
<name>A0ABM6MZJ1_9GAMM</name>
<gene>
    <name evidence="1" type="ORF">PISS_a0281</name>
</gene>
<sequence length="41" mass="5325">MPRLICNLLFCFKKDNSRFFFIIFLLMWKKHLYRHWFYNPP</sequence>
<organism evidence="1 2">
    <name type="scientific">Pseudoalteromonas issachenkonii</name>
    <dbReference type="NCBI Taxonomy" id="152297"/>
    <lineage>
        <taxon>Bacteria</taxon>
        <taxon>Pseudomonadati</taxon>
        <taxon>Pseudomonadota</taxon>
        <taxon>Gammaproteobacteria</taxon>
        <taxon>Alteromonadales</taxon>
        <taxon>Pseudoalteromonadaceae</taxon>
        <taxon>Pseudoalteromonas</taxon>
    </lineage>
</organism>
<accession>A0ABM6MZJ1</accession>
<dbReference type="Proteomes" id="UP000217258">
    <property type="component" value="Chromosome I"/>
</dbReference>
<reference evidence="1 2" key="1">
    <citation type="submission" date="2015-06" db="EMBL/GenBank/DDBJ databases">
        <authorList>
            <person name="Xie B.-B."/>
            <person name="Rong J.-C."/>
            <person name="Qin Q.-L."/>
            <person name="Zhang Y.-Z."/>
        </authorList>
    </citation>
    <scope>NUCLEOTIDE SEQUENCE [LARGE SCALE GENOMIC DNA]</scope>
    <source>
        <strain evidence="1 2">KMM 3549</strain>
    </source>
</reference>
<keyword evidence="2" id="KW-1185">Reference proteome</keyword>
<protein>
    <submittedName>
        <fullName evidence="1">Uncharacterized protein</fullName>
    </submittedName>
</protein>
<dbReference type="EMBL" id="CP011030">
    <property type="protein sequence ID" value="ATC89344.1"/>
    <property type="molecule type" value="Genomic_DNA"/>
</dbReference>